<dbReference type="InterPro" id="IPR036188">
    <property type="entry name" value="FAD/NAD-bd_sf"/>
</dbReference>
<dbReference type="Pfam" id="PF00743">
    <property type="entry name" value="FMO-like"/>
    <property type="match status" value="3"/>
</dbReference>
<name>A0A9P7V758_9ASCO</name>
<accession>A0A9P7V758</accession>
<dbReference type="InterPro" id="IPR000960">
    <property type="entry name" value="Flavin_mOase"/>
</dbReference>
<evidence type="ECO:0008006" key="8">
    <source>
        <dbReference type="Google" id="ProtNLM"/>
    </source>
</evidence>
<dbReference type="InterPro" id="IPR050346">
    <property type="entry name" value="FMO-like"/>
</dbReference>
<dbReference type="InterPro" id="IPR020946">
    <property type="entry name" value="Flavin_mOase-like"/>
</dbReference>
<dbReference type="Gene3D" id="3.50.50.60">
    <property type="entry name" value="FAD/NAD(P)-binding domain"/>
    <property type="match status" value="2"/>
</dbReference>
<keyword evidence="2" id="KW-0285">Flavoprotein</keyword>
<dbReference type="PRINTS" id="PR00370">
    <property type="entry name" value="FMOXYGENASE"/>
</dbReference>
<dbReference type="PANTHER" id="PTHR23023">
    <property type="entry name" value="DIMETHYLANILINE MONOOXYGENASE"/>
    <property type="match status" value="1"/>
</dbReference>
<evidence type="ECO:0000256" key="5">
    <source>
        <dbReference type="ARBA" id="ARBA00023002"/>
    </source>
</evidence>
<evidence type="ECO:0000313" key="7">
    <source>
        <dbReference type="Proteomes" id="UP000790833"/>
    </source>
</evidence>
<keyword evidence="7" id="KW-1185">Reference proteome</keyword>
<dbReference type="Proteomes" id="UP000790833">
    <property type="component" value="Unassembled WGS sequence"/>
</dbReference>
<evidence type="ECO:0000313" key="6">
    <source>
        <dbReference type="EMBL" id="KAG7192451.1"/>
    </source>
</evidence>
<keyword evidence="4" id="KW-0521">NADP</keyword>
<keyword evidence="5" id="KW-0560">Oxidoreductase</keyword>
<keyword evidence="3" id="KW-0274">FAD</keyword>
<evidence type="ECO:0000256" key="4">
    <source>
        <dbReference type="ARBA" id="ARBA00022857"/>
    </source>
</evidence>
<dbReference type="RefSeq" id="XP_043048001.1">
    <property type="nucleotide sequence ID" value="XM_043192633.1"/>
</dbReference>
<evidence type="ECO:0000256" key="2">
    <source>
        <dbReference type="ARBA" id="ARBA00022630"/>
    </source>
</evidence>
<comment type="caution">
    <text evidence="6">The sequence shown here is derived from an EMBL/GenBank/DDBJ whole genome shotgun (WGS) entry which is preliminary data.</text>
</comment>
<dbReference type="EMBL" id="JAHMUF010000018">
    <property type="protein sequence ID" value="KAG7192451.1"/>
    <property type="molecule type" value="Genomic_DNA"/>
</dbReference>
<dbReference type="OrthoDB" id="66881at2759"/>
<evidence type="ECO:0000256" key="3">
    <source>
        <dbReference type="ARBA" id="ARBA00022827"/>
    </source>
</evidence>
<dbReference type="GO" id="GO:0050660">
    <property type="term" value="F:flavin adenine dinucleotide binding"/>
    <property type="evidence" value="ECO:0007669"/>
    <property type="project" value="InterPro"/>
</dbReference>
<dbReference type="SUPFAM" id="SSF51905">
    <property type="entry name" value="FAD/NAD(P)-binding domain"/>
    <property type="match status" value="2"/>
</dbReference>
<evidence type="ECO:0000256" key="1">
    <source>
        <dbReference type="ARBA" id="ARBA00009183"/>
    </source>
</evidence>
<reference evidence="6" key="1">
    <citation type="submission" date="2021-03" db="EMBL/GenBank/DDBJ databases">
        <authorList>
            <person name="Palmer J.M."/>
        </authorList>
    </citation>
    <scope>NUCLEOTIDE SEQUENCE</scope>
    <source>
        <strain evidence="6">ARV_011</strain>
    </source>
</reference>
<comment type="similarity">
    <text evidence="1">Belongs to the FMO family.</text>
</comment>
<dbReference type="GO" id="GO:0050661">
    <property type="term" value="F:NADP binding"/>
    <property type="evidence" value="ECO:0007669"/>
    <property type="project" value="InterPro"/>
</dbReference>
<dbReference type="GeneID" id="66115226"/>
<gene>
    <name evidence="6" type="ORF">KQ657_001852</name>
</gene>
<dbReference type="AlphaFoldDB" id="A0A9P7V758"/>
<organism evidence="6 7">
    <name type="scientific">Scheffersomyces spartinae</name>
    <dbReference type="NCBI Taxonomy" id="45513"/>
    <lineage>
        <taxon>Eukaryota</taxon>
        <taxon>Fungi</taxon>
        <taxon>Dikarya</taxon>
        <taxon>Ascomycota</taxon>
        <taxon>Saccharomycotina</taxon>
        <taxon>Pichiomycetes</taxon>
        <taxon>Debaryomycetaceae</taxon>
        <taxon>Scheffersomyces</taxon>
    </lineage>
</organism>
<proteinExistence type="inferred from homology"/>
<dbReference type="GO" id="GO:0004499">
    <property type="term" value="F:N,N-dimethylaniline monooxygenase activity"/>
    <property type="evidence" value="ECO:0007669"/>
    <property type="project" value="InterPro"/>
</dbReference>
<protein>
    <recommendedName>
        <fullName evidence="8">Flavin-containing monooxygenase</fullName>
    </recommendedName>
</protein>
<sequence>MTVNPNIKSIAVIGCGPSGAGALKAFLAEGTFDRVKAFERRSDFGGLWNYTTETDIGAVPIPNTDPTIDLKAKLCKQTNKYVWPAAVYDYLDTNVPRDIMSYAEFPFDDSLPLFPHREDVRKYLNNYSEELKPYVAFNTKVVDVDYVDGKWQVTSRPVSIETEGGLKRSEDEGLEDTVETFDAILLSVGNYDLPYIPEKDGIEEWIAKYPGSIIHTKDYRSPQQVCGMVSKEGNILVVGNSASAGDLCFQIATQEKRLVYKSIRSKSKHPAGTSELTREVGDIEKFDADSKSVHIKNGTIIENVELIIFATGYLKSYPFLNKNVTAKFPLLTDGLRVLNVYEHIFPFYYPNLAILGLGRFVLPTRTSETQGCYVSKVWSGKLTLPPVEDMIKWEKDRVAIKGPGKAFHDLPFPDDVNYSQNLNQQIIAAGGGLVPHVWTAKEIIIRALMVQVKVGYIKYKQASGMSATSYQELIDAGYLEPFEVSEENARYFLDNVTQ</sequence>